<dbReference type="RefSeq" id="WP_184190263.1">
    <property type="nucleotide sequence ID" value="NZ_JACHLE010000003.1"/>
</dbReference>
<evidence type="ECO:0000313" key="2">
    <source>
        <dbReference type="Proteomes" id="UP000592180"/>
    </source>
</evidence>
<dbReference type="AlphaFoldDB" id="A0A840KHH7"/>
<dbReference type="EMBL" id="JACHLE010000003">
    <property type="protein sequence ID" value="MBB4807397.1"/>
    <property type="molecule type" value="Genomic_DNA"/>
</dbReference>
<proteinExistence type="predicted"/>
<reference evidence="1 2" key="1">
    <citation type="submission" date="2020-08" db="EMBL/GenBank/DDBJ databases">
        <title>Functional genomics of gut bacteria from endangered species of beetles.</title>
        <authorList>
            <person name="Carlos-Shanley C."/>
        </authorList>
    </citation>
    <scope>NUCLEOTIDE SEQUENCE [LARGE SCALE GENOMIC DNA]</scope>
    <source>
        <strain evidence="1 2">S00151</strain>
    </source>
</reference>
<dbReference type="Proteomes" id="UP000592180">
    <property type="component" value="Unassembled WGS sequence"/>
</dbReference>
<organism evidence="1 2">
    <name type="scientific">Chryseobacterium defluvii</name>
    <dbReference type="NCBI Taxonomy" id="160396"/>
    <lineage>
        <taxon>Bacteria</taxon>
        <taxon>Pseudomonadati</taxon>
        <taxon>Bacteroidota</taxon>
        <taxon>Flavobacteriia</taxon>
        <taxon>Flavobacteriales</taxon>
        <taxon>Weeksellaceae</taxon>
        <taxon>Chryseobacterium group</taxon>
        <taxon>Chryseobacterium</taxon>
    </lineage>
</organism>
<evidence type="ECO:0000313" key="1">
    <source>
        <dbReference type="EMBL" id="MBB4807397.1"/>
    </source>
</evidence>
<sequence length="180" mass="20940">MEFEGINLGFLWHDINEKILDAPNPFDEKWRSDMVKYGKFNDSGPLEKVLQLLIIAYKNDSPRVMFTLSKDIESAGKAIYKDNQVIQLRDHLARTDIEKFIRTKKDQNGLEIYTEILFEFTGSHNFTGMVEKTLKGKVFTKSLQGSKTIFKVNDSPIDSIELTPKSFKLKINDQIYKYKY</sequence>
<name>A0A840KHH7_9FLAO</name>
<keyword evidence="2" id="KW-1185">Reference proteome</keyword>
<gene>
    <name evidence="1" type="ORF">HNP38_002701</name>
</gene>
<comment type="caution">
    <text evidence="1">The sequence shown here is derived from an EMBL/GenBank/DDBJ whole genome shotgun (WGS) entry which is preliminary data.</text>
</comment>
<accession>A0A840KHH7</accession>
<protein>
    <submittedName>
        <fullName evidence="1">Uncharacterized protein</fullName>
    </submittedName>
</protein>